<dbReference type="GO" id="GO:0000287">
    <property type="term" value="F:magnesium ion binding"/>
    <property type="evidence" value="ECO:0007669"/>
    <property type="project" value="UniProtKB-UniRule"/>
</dbReference>
<dbReference type="GO" id="GO:0009073">
    <property type="term" value="P:aromatic amino acid family biosynthetic process"/>
    <property type="evidence" value="ECO:0007669"/>
    <property type="project" value="UniProtKB-KW"/>
</dbReference>
<keyword evidence="11" id="KW-0479">Metal-binding</keyword>
<dbReference type="HAMAP" id="MF_00109">
    <property type="entry name" value="Shikimate_kinase"/>
    <property type="match status" value="1"/>
</dbReference>
<evidence type="ECO:0000256" key="4">
    <source>
        <dbReference type="ARBA" id="ARBA00022605"/>
    </source>
</evidence>
<evidence type="ECO:0000256" key="1">
    <source>
        <dbReference type="ARBA" id="ARBA00004842"/>
    </source>
</evidence>
<sequence length="177" mass="18715">MTAQATGRPAAVLVGPMGAGKSTVGRALANALGVAFCDTDDELERRSGRSIPDIFAADGEPAFRRLEAEVVTDVLGRFDGVVSLGGGAVMTDTIREALAGHAVVYLRVGADTGFARVAASDRPLLADPDPRRRYADLLSRREPTYRAVAAVEVDAARNPQTVVDDIRARLQAVRADQ</sequence>
<dbReference type="UniPathway" id="UPA00053">
    <property type="reaction ID" value="UER00088"/>
</dbReference>
<evidence type="ECO:0000256" key="9">
    <source>
        <dbReference type="ARBA" id="ARBA00023141"/>
    </source>
</evidence>
<comment type="similarity">
    <text evidence="2 11">Belongs to the shikimate kinase family.</text>
</comment>
<feature type="binding site" evidence="11">
    <location>
        <position position="141"/>
    </location>
    <ligand>
        <name>substrate</name>
    </ligand>
</feature>
<comment type="subunit">
    <text evidence="11">Monomer.</text>
</comment>
<comment type="pathway">
    <text evidence="1 11">Metabolic intermediate biosynthesis; chorismate biosynthesis; chorismate from D-erythrose 4-phosphate and phosphoenolpyruvate: step 5/7.</text>
</comment>
<dbReference type="GO" id="GO:0004765">
    <property type="term" value="F:shikimate kinase activity"/>
    <property type="evidence" value="ECO:0007669"/>
    <property type="project" value="UniProtKB-UniRule"/>
</dbReference>
<dbReference type="PROSITE" id="PS01128">
    <property type="entry name" value="SHIKIMATE_KINASE"/>
    <property type="match status" value="1"/>
</dbReference>
<dbReference type="GO" id="GO:0005829">
    <property type="term" value="C:cytosol"/>
    <property type="evidence" value="ECO:0007669"/>
    <property type="project" value="TreeGrafter"/>
</dbReference>
<feature type="binding site" evidence="11">
    <location>
        <position position="64"/>
    </location>
    <ligand>
        <name>substrate</name>
    </ligand>
</feature>
<dbReference type="SUPFAM" id="SSF52540">
    <property type="entry name" value="P-loop containing nucleoside triphosphate hydrolases"/>
    <property type="match status" value="1"/>
</dbReference>
<comment type="catalytic activity">
    <reaction evidence="10 11">
        <text>shikimate + ATP = 3-phosphoshikimate + ADP + H(+)</text>
        <dbReference type="Rhea" id="RHEA:13121"/>
        <dbReference type="ChEBI" id="CHEBI:15378"/>
        <dbReference type="ChEBI" id="CHEBI:30616"/>
        <dbReference type="ChEBI" id="CHEBI:36208"/>
        <dbReference type="ChEBI" id="CHEBI:145989"/>
        <dbReference type="ChEBI" id="CHEBI:456216"/>
        <dbReference type="EC" id="2.7.1.71"/>
    </reaction>
</comment>
<dbReference type="PANTHER" id="PTHR21087:SF16">
    <property type="entry name" value="SHIKIMATE KINASE 1, CHLOROPLASTIC"/>
    <property type="match status" value="1"/>
</dbReference>
<feature type="binding site" evidence="11">
    <location>
        <position position="40"/>
    </location>
    <ligand>
        <name>substrate</name>
    </ligand>
</feature>
<dbReference type="InterPro" id="IPR031322">
    <property type="entry name" value="Shikimate/glucono_kinase"/>
</dbReference>
<dbReference type="Pfam" id="PF01202">
    <property type="entry name" value="SKI"/>
    <property type="match status" value="1"/>
</dbReference>
<protein>
    <recommendedName>
        <fullName evidence="3 11">Shikimate kinase</fullName>
        <shortName evidence="11">SK</shortName>
        <ecNumber evidence="3 11">2.7.1.71</ecNumber>
    </recommendedName>
</protein>
<evidence type="ECO:0000256" key="3">
    <source>
        <dbReference type="ARBA" id="ARBA00012154"/>
    </source>
</evidence>
<keyword evidence="8 11" id="KW-0067">ATP-binding</keyword>
<dbReference type="eggNOG" id="COG0703">
    <property type="taxonomic scope" value="Bacteria"/>
</dbReference>
<dbReference type="GO" id="GO:0008652">
    <property type="term" value="P:amino acid biosynthetic process"/>
    <property type="evidence" value="ECO:0007669"/>
    <property type="project" value="UniProtKB-KW"/>
</dbReference>
<comment type="caution">
    <text evidence="12">The sequence shown here is derived from an EMBL/GenBank/DDBJ whole genome shotgun (WGS) entry which is preliminary data.</text>
</comment>
<keyword evidence="4 11" id="KW-0028">Amino-acid biosynthesis</keyword>
<name>L7LEK3_9ACTN</name>
<dbReference type="Gene3D" id="3.40.50.300">
    <property type="entry name" value="P-loop containing nucleotide triphosphate hydrolases"/>
    <property type="match status" value="1"/>
</dbReference>
<keyword evidence="5 11" id="KW-0808">Transferase</keyword>
<evidence type="ECO:0000256" key="10">
    <source>
        <dbReference type="ARBA" id="ARBA00048567"/>
    </source>
</evidence>
<feature type="binding site" evidence="11">
    <location>
        <position position="22"/>
    </location>
    <ligand>
        <name>Mg(2+)</name>
        <dbReference type="ChEBI" id="CHEBI:18420"/>
    </ligand>
</feature>
<feature type="binding site" evidence="11">
    <location>
        <position position="86"/>
    </location>
    <ligand>
        <name>substrate</name>
    </ligand>
</feature>
<keyword evidence="13" id="KW-1185">Reference proteome</keyword>
<comment type="cofactor">
    <cofactor evidence="11">
        <name>Mg(2+)</name>
        <dbReference type="ChEBI" id="CHEBI:18420"/>
    </cofactor>
    <text evidence="11">Binds 1 Mg(2+) ion per subunit.</text>
</comment>
<accession>L7LEK3</accession>
<gene>
    <name evidence="11 12" type="primary">aroK</name>
    <name evidence="12" type="ORF">GSI01S_03_00140</name>
</gene>
<evidence type="ECO:0000256" key="2">
    <source>
        <dbReference type="ARBA" id="ARBA00006997"/>
    </source>
</evidence>
<dbReference type="GO" id="GO:0005524">
    <property type="term" value="F:ATP binding"/>
    <property type="evidence" value="ECO:0007669"/>
    <property type="project" value="UniProtKB-UniRule"/>
</dbReference>
<dbReference type="Proteomes" id="UP000035083">
    <property type="component" value="Unassembled WGS sequence"/>
</dbReference>
<dbReference type="InterPro" id="IPR000623">
    <property type="entry name" value="Shikimate_kinase/TSH1"/>
</dbReference>
<feature type="binding site" evidence="11">
    <location>
        <begin position="18"/>
        <end position="23"/>
    </location>
    <ligand>
        <name>ATP</name>
        <dbReference type="ChEBI" id="CHEBI:30616"/>
    </ligand>
</feature>
<dbReference type="PRINTS" id="PR01100">
    <property type="entry name" value="SHIKIMTKNASE"/>
</dbReference>
<dbReference type="InterPro" id="IPR023000">
    <property type="entry name" value="Shikimate_kinase_CS"/>
</dbReference>
<feature type="binding site" evidence="11">
    <location>
        <position position="157"/>
    </location>
    <ligand>
        <name>ATP</name>
        <dbReference type="ChEBI" id="CHEBI:30616"/>
    </ligand>
</feature>
<dbReference type="EC" id="2.7.1.71" evidence="3 11"/>
<comment type="function">
    <text evidence="11">Catalyzes the specific phosphorylation of the 3-hydroxyl group of shikimic acid using ATP as a cosubstrate.</text>
</comment>
<evidence type="ECO:0000313" key="12">
    <source>
        <dbReference type="EMBL" id="GAC59555.1"/>
    </source>
</evidence>
<dbReference type="RefSeq" id="WP_006894798.1">
    <property type="nucleotide sequence ID" value="NZ_BANU01000003.1"/>
</dbReference>
<feature type="binding site" evidence="11">
    <location>
        <position position="122"/>
    </location>
    <ligand>
        <name>ATP</name>
        <dbReference type="ChEBI" id="CHEBI:30616"/>
    </ligand>
</feature>
<evidence type="ECO:0000313" key="13">
    <source>
        <dbReference type="Proteomes" id="UP000035083"/>
    </source>
</evidence>
<organism evidence="12 13">
    <name type="scientific">Gordonia sihwensis NBRC 108236</name>
    <dbReference type="NCBI Taxonomy" id="1223544"/>
    <lineage>
        <taxon>Bacteria</taxon>
        <taxon>Bacillati</taxon>
        <taxon>Actinomycetota</taxon>
        <taxon>Actinomycetes</taxon>
        <taxon>Mycobacteriales</taxon>
        <taxon>Gordoniaceae</taxon>
        <taxon>Gordonia</taxon>
    </lineage>
</organism>
<evidence type="ECO:0000256" key="7">
    <source>
        <dbReference type="ARBA" id="ARBA00022777"/>
    </source>
</evidence>
<proteinExistence type="inferred from homology"/>
<keyword evidence="7 11" id="KW-0418">Kinase</keyword>
<evidence type="ECO:0000256" key="8">
    <source>
        <dbReference type="ARBA" id="ARBA00022840"/>
    </source>
</evidence>
<comment type="subcellular location">
    <subcellularLocation>
        <location evidence="11">Cytoplasm</location>
    </subcellularLocation>
</comment>
<dbReference type="AlphaFoldDB" id="L7LEK3"/>
<evidence type="ECO:0000256" key="5">
    <source>
        <dbReference type="ARBA" id="ARBA00022679"/>
    </source>
</evidence>
<dbReference type="InterPro" id="IPR027417">
    <property type="entry name" value="P-loop_NTPase"/>
</dbReference>
<keyword evidence="11" id="KW-0460">Magnesium</keyword>
<keyword evidence="11" id="KW-0963">Cytoplasm</keyword>
<dbReference type="PANTHER" id="PTHR21087">
    <property type="entry name" value="SHIKIMATE KINASE"/>
    <property type="match status" value="1"/>
</dbReference>
<keyword evidence="9 11" id="KW-0057">Aromatic amino acid biosynthesis</keyword>
<dbReference type="CDD" id="cd00464">
    <property type="entry name" value="SK"/>
    <property type="match status" value="1"/>
</dbReference>
<keyword evidence="6 11" id="KW-0547">Nucleotide-binding</keyword>
<evidence type="ECO:0000256" key="11">
    <source>
        <dbReference type="HAMAP-Rule" id="MF_00109"/>
    </source>
</evidence>
<evidence type="ECO:0000256" key="6">
    <source>
        <dbReference type="ARBA" id="ARBA00022741"/>
    </source>
</evidence>
<dbReference type="EMBL" id="BANU01000003">
    <property type="protein sequence ID" value="GAC59555.1"/>
    <property type="molecule type" value="Genomic_DNA"/>
</dbReference>
<dbReference type="GO" id="GO:0009423">
    <property type="term" value="P:chorismate biosynthetic process"/>
    <property type="evidence" value="ECO:0007669"/>
    <property type="project" value="UniProtKB-UniRule"/>
</dbReference>
<reference evidence="12 13" key="1">
    <citation type="submission" date="2012-12" db="EMBL/GenBank/DDBJ databases">
        <title>Whole genome shotgun sequence of Gordonia sihwensis NBRC 108236.</title>
        <authorList>
            <person name="Yoshida I."/>
            <person name="Hosoyama A."/>
            <person name="Tsuchikane K."/>
            <person name="Ando Y."/>
            <person name="Baba S."/>
            <person name="Ohji S."/>
            <person name="Hamada M."/>
            <person name="Tamura T."/>
            <person name="Yamazoe A."/>
            <person name="Yamazaki S."/>
            <person name="Fujita N."/>
        </authorList>
    </citation>
    <scope>NUCLEOTIDE SEQUENCE [LARGE SCALE GENOMIC DNA]</scope>
    <source>
        <strain evidence="12 13">NBRC 108236</strain>
    </source>
</reference>